<dbReference type="Proteomes" id="UP000694395">
    <property type="component" value="Chromosome 25"/>
</dbReference>
<dbReference type="OrthoDB" id="5406275at2759"/>
<evidence type="ECO:0000256" key="2">
    <source>
        <dbReference type="SAM" id="MobiDB-lite"/>
    </source>
</evidence>
<sequence length="722" mass="81546">MSKCPLWQVYNQCGLKISHNLDHQDQQSQILWRRELLSGSMASKELIKATSSLTKASQCREDTAILTQAHANWENYLTPAPMSIAFLGELVFISSKQDFSIRDGNPEGGFKFIKYPDSFRACLMQVCNSGWRAFNQAHKSMDQIFLHTQNVPTYIKRTVQILLQNDDVLVKSLLPDTLDSIANISTSCVELAKSVESKFLDVTELITELLETCTCAKQKYGSHLKEVREMLEDEKCKKTMLQEENRQAEEAFNKYGKKLEEANKNFQKAIDSMPSGWDVIGMNFVEGFTNCVNSLIVGATNATIAADSSDTHTKYDTSGSPKDMFATNNIVSKSSMLLAIAQSLVGLIQKDQIEWSKFLDEKTGQLIVDWLKTQIEDVQSNIKDVDQCPVKPQAEKICEQGITICSDLSALAPEGKHDDEAKNKELIQRIRKLMTSAQKFDSSGKKYTKTSAFSVNPPGMSKARSASSGSASQTATENAHFRIEQMKAQLALASEMYEKSLEKMEEKKIRLAETLNKMRQLHVEEIDFDTTIRILAEGLNAMGELQEKWQKMVQFFQMVSNIIDTCLKTSLQDFVKTARNPHLKYDSSMFLKDMIYQQAFQASNIAHLVNMISGTYTEVSSKYLMDRVGSLGRLMALDPKDPRFKAERQIFAASCDDAEHEIKALVLKNKELHKARTKARLEKIEYELNAVLPPPSEKETNKLREIVTSGFQDNPEDIDQFE</sequence>
<name>A0A060VY42_ONCMY</name>
<feature type="coiled-coil region" evidence="1">
    <location>
        <begin position="224"/>
        <end position="265"/>
    </location>
</feature>
<feature type="compositionally biased region" description="Low complexity" evidence="2">
    <location>
        <begin position="461"/>
        <end position="475"/>
    </location>
</feature>
<dbReference type="EMBL" id="FR904332">
    <property type="protein sequence ID" value="CDQ59747.1"/>
    <property type="molecule type" value="Genomic_DNA"/>
</dbReference>
<reference evidence="4" key="4">
    <citation type="submission" date="2025-05" db="UniProtKB">
        <authorList>
            <consortium name="Ensembl"/>
        </authorList>
    </citation>
    <scope>IDENTIFICATION</scope>
</reference>
<dbReference type="Proteomes" id="UP000193380">
    <property type="component" value="Unassembled WGS sequence"/>
</dbReference>
<evidence type="ECO:0000313" key="5">
    <source>
        <dbReference type="Proteomes" id="UP000193380"/>
    </source>
</evidence>
<reference evidence="3" key="2">
    <citation type="submission" date="2014-03" db="EMBL/GenBank/DDBJ databases">
        <authorList>
            <person name="Genoscope - CEA"/>
        </authorList>
    </citation>
    <scope>NUCLEOTIDE SEQUENCE</scope>
</reference>
<dbReference type="KEGG" id="omy:110505672"/>
<proteinExistence type="predicted"/>
<feature type="region of interest" description="Disordered" evidence="2">
    <location>
        <begin position="451"/>
        <end position="477"/>
    </location>
</feature>
<evidence type="ECO:0000256" key="1">
    <source>
        <dbReference type="SAM" id="Coils"/>
    </source>
</evidence>
<dbReference type="Ensembl" id="ENSOMYT00000078640.2">
    <property type="protein sequence ID" value="ENSOMYP00000072218.1"/>
    <property type="gene ID" value="ENSOMYG00000033407.2"/>
</dbReference>
<feature type="coiled-coil region" evidence="1">
    <location>
        <begin position="655"/>
        <end position="687"/>
    </location>
</feature>
<dbReference type="STRING" id="8022.A0A060VY42"/>
<keyword evidence="1" id="KW-0175">Coiled coil</keyword>
<keyword evidence="6" id="KW-1185">Reference proteome</keyword>
<reference evidence="3" key="1">
    <citation type="journal article" date="2014" name="Nat. Commun.">
        <title>The rainbow trout genome provides novel insights into evolution after whole-genome duplication in vertebrates.</title>
        <authorList>
            <person name="Berthelot C."/>
            <person name="Brunet F."/>
            <person name="Chalopin D."/>
            <person name="Juanchich A."/>
            <person name="Bernard M."/>
            <person name="Noel B."/>
            <person name="Bento P."/>
            <person name="Da Silva C."/>
            <person name="Labadie K."/>
            <person name="Alberti A."/>
            <person name="Aury J.M."/>
            <person name="Louis A."/>
            <person name="Dehais P."/>
            <person name="Bardou P."/>
            <person name="Montfort J."/>
            <person name="Klopp C."/>
            <person name="Cabau C."/>
            <person name="Gaspin C."/>
            <person name="Thorgaard G.H."/>
            <person name="Boussaha M."/>
            <person name="Quillet E."/>
            <person name="Guyomard R."/>
            <person name="Galiana D."/>
            <person name="Bobe J."/>
            <person name="Volff J.N."/>
            <person name="Genet C."/>
            <person name="Wincker P."/>
            <person name="Jaillon O."/>
            <person name="Roest Crollius H."/>
            <person name="Guiguen Y."/>
        </authorList>
    </citation>
    <scope>NUCLEOTIDE SEQUENCE [LARGE SCALE GENOMIC DNA]</scope>
</reference>
<dbReference type="PANTHER" id="PTHR33488:SF2">
    <property type="entry name" value="EARLY ENDOSOME ANTIGEN 1-LIKE"/>
    <property type="match status" value="1"/>
</dbReference>
<dbReference type="GeneID" id="110505672"/>
<gene>
    <name evidence="4" type="primary">LOC110505672</name>
    <name evidence="3" type="ORF">GSONMT00080446001</name>
</gene>
<dbReference type="PANTHER" id="PTHR33488">
    <property type="entry name" value="ZGC:162509"/>
    <property type="match status" value="1"/>
</dbReference>
<accession>A0A060VY42</accession>
<dbReference type="RefSeq" id="XP_021440727.2">
    <property type="nucleotide sequence ID" value="XM_021585052.2"/>
</dbReference>
<evidence type="ECO:0000313" key="6">
    <source>
        <dbReference type="Proteomes" id="UP000694395"/>
    </source>
</evidence>
<evidence type="ECO:0000313" key="3">
    <source>
        <dbReference type="EMBL" id="CDQ59747.1"/>
    </source>
</evidence>
<dbReference type="AlphaFoldDB" id="A0A060VY42"/>
<dbReference type="GeneTree" id="ENSGT00390000008061"/>
<organism evidence="3 5">
    <name type="scientific">Oncorhynchus mykiss</name>
    <name type="common">Rainbow trout</name>
    <name type="synonym">Salmo gairdneri</name>
    <dbReference type="NCBI Taxonomy" id="8022"/>
    <lineage>
        <taxon>Eukaryota</taxon>
        <taxon>Metazoa</taxon>
        <taxon>Chordata</taxon>
        <taxon>Craniata</taxon>
        <taxon>Vertebrata</taxon>
        <taxon>Euteleostomi</taxon>
        <taxon>Actinopterygii</taxon>
        <taxon>Neopterygii</taxon>
        <taxon>Teleostei</taxon>
        <taxon>Protacanthopterygii</taxon>
        <taxon>Salmoniformes</taxon>
        <taxon>Salmonidae</taxon>
        <taxon>Salmoninae</taxon>
        <taxon>Oncorhynchus</taxon>
    </lineage>
</organism>
<protein>
    <submittedName>
        <fullName evidence="3 4">Uncharacterized protein</fullName>
    </submittedName>
</protein>
<reference evidence="4 6" key="3">
    <citation type="submission" date="2020-07" db="EMBL/GenBank/DDBJ databases">
        <title>A long reads based de novo assembly of the rainbow trout Arlee double haploid line genome.</title>
        <authorList>
            <person name="Gao G."/>
            <person name="Palti Y."/>
        </authorList>
    </citation>
    <scope>NUCLEOTIDE SEQUENCE [LARGE SCALE GENOMIC DNA]</scope>
</reference>
<feature type="coiled-coil region" evidence="1">
    <location>
        <begin position="483"/>
        <end position="524"/>
    </location>
</feature>
<dbReference type="PaxDb" id="8022-A0A060VY42"/>
<evidence type="ECO:0000313" key="4">
    <source>
        <dbReference type="Ensembl" id="ENSOMYP00000072218.1"/>
    </source>
</evidence>